<dbReference type="SUPFAM" id="SSF50978">
    <property type="entry name" value="WD40 repeat-like"/>
    <property type="match status" value="1"/>
</dbReference>
<dbReference type="InterPro" id="IPR015943">
    <property type="entry name" value="WD40/YVTN_repeat-like_dom_sf"/>
</dbReference>
<comment type="caution">
    <text evidence="4">The sequence shown here is derived from an EMBL/GenBank/DDBJ whole genome shotgun (WGS) entry which is preliminary data.</text>
</comment>
<dbReference type="InterPro" id="IPR004242">
    <property type="entry name" value="Transposase_21"/>
</dbReference>
<organism evidence="4 5">
    <name type="scientific">Psilocybe cf. subviscida</name>
    <dbReference type="NCBI Taxonomy" id="2480587"/>
    <lineage>
        <taxon>Eukaryota</taxon>
        <taxon>Fungi</taxon>
        <taxon>Dikarya</taxon>
        <taxon>Basidiomycota</taxon>
        <taxon>Agaricomycotina</taxon>
        <taxon>Agaricomycetes</taxon>
        <taxon>Agaricomycetidae</taxon>
        <taxon>Agaricales</taxon>
        <taxon>Agaricineae</taxon>
        <taxon>Strophariaceae</taxon>
        <taxon>Psilocybe</taxon>
    </lineage>
</organism>
<keyword evidence="3" id="KW-1133">Transmembrane helix</keyword>
<feature type="compositionally biased region" description="Acidic residues" evidence="2">
    <location>
        <begin position="1445"/>
        <end position="1456"/>
    </location>
</feature>
<keyword evidence="3" id="KW-0812">Transmembrane</keyword>
<dbReference type="EMBL" id="JAACJJ010000057">
    <property type="protein sequence ID" value="KAF5310669.1"/>
    <property type="molecule type" value="Genomic_DNA"/>
</dbReference>
<keyword evidence="5" id="KW-1185">Reference proteome</keyword>
<proteinExistence type="predicted"/>
<dbReference type="Proteomes" id="UP000567179">
    <property type="component" value="Unassembled WGS sequence"/>
</dbReference>
<feature type="compositionally biased region" description="Pro residues" evidence="2">
    <location>
        <begin position="533"/>
        <end position="542"/>
    </location>
</feature>
<dbReference type="Pfam" id="PF00400">
    <property type="entry name" value="WD40"/>
    <property type="match status" value="1"/>
</dbReference>
<evidence type="ECO:0000313" key="4">
    <source>
        <dbReference type="EMBL" id="KAF5310669.1"/>
    </source>
</evidence>
<reference evidence="4 5" key="1">
    <citation type="journal article" date="2020" name="ISME J.">
        <title>Uncovering the hidden diversity of litter-decomposition mechanisms in mushroom-forming fungi.</title>
        <authorList>
            <person name="Floudas D."/>
            <person name="Bentzer J."/>
            <person name="Ahren D."/>
            <person name="Johansson T."/>
            <person name="Persson P."/>
            <person name="Tunlid A."/>
        </authorList>
    </citation>
    <scope>NUCLEOTIDE SEQUENCE [LARGE SCALE GENOMIC DNA]</scope>
    <source>
        <strain evidence="4 5">CBS 101986</strain>
    </source>
</reference>
<keyword evidence="1" id="KW-0853">WD repeat</keyword>
<gene>
    <name evidence="4" type="ORF">D9619_007722</name>
</gene>
<feature type="region of interest" description="Disordered" evidence="2">
    <location>
        <begin position="1444"/>
        <end position="1463"/>
    </location>
</feature>
<sequence length="1610" mass="179179">MLKSLLSIRSQKSGYNVYATLKGAQGPINSVAISEDGKLLASGGDEEVVRIWDIEEQKNIETLSDRQGRWGQVTCVKWMGSPMDAYSVCFGTGRGLLLVYTKDKDSETSRELACAHSFLLNDPVEAIEYNEYQGKLVACSHGGKIVMYAMNKNRTLDRVWTRNLGDIENGKATVPRSVHFANGGDSVIICGLESGIIFSKAVTSGADNWSKQLKSSIGSSRLSPNGSYLLVDNLTKGFDMYAYPALSLSESFDIHRTQTCLHDGTFLEGSLMVSCGSDHGQVYIFSCRTALCLQKLRVGSKKSMIQALDAVSSDRFHILAAGTSDDKPEIIVWRKAVRAIRGRSSNQGCSLVMAVLLMNAIALIAILGLLTAKLDMAAWNTDGLQPLYQLVKPSKMVAHLKETPNIKPDTTEAPNVKTKETPNVKTKEVPNVKIASPVFKHVHSDPDDELSRKAAEALERYYKANERSSSARSLYAEAQKLADDAISSQIDDISAHLAASTLSDQVSGSATTPGGRLWGKSPSSPNVFSVDQKPPPVPITPPRHPRQSLNRNPEKEALSYLNDLGPAVEAFYSRLISAIQSLEEPSSTTKSIVFPLDIFQEGLATFFDQLDLITLKRPSVLERKRPISQQLAESQERLNFAKLAWISKWEGINEAMQRAPGIPFQTDHHFLPILDGVDPILQVSFFAIIACQVIFGVALRGCNFLLNMLQYIIHLTLERGGRELNNYDQKLVSDFPTDFRRAADVFHLDPRTVVAAVCPKDDCHANYNPCYDTDSPIPIYPTFCSYKSFKGGSECGTTLLQPQRIGGQEVMVPIKRFVRTGFKDWLAGLLSRRGLEKAMDAAWSQRDSGIMQDIFDGEVLRGFEGVDGKHFSVGGDEGRYIFSLCVDYFNPLGNKQAGKKISVGLGSVVCLNLPSNLRYKPENMFLYGVIPGPSEPPLDCLNHYLTALIDELLELWVPGVRYSRTFEYQCGRLIKCALICLVCDLVSARKTAGFVGVGANHICAFCRCTLEDHGISDTQVGTWVPRTHTEYLSSAERYKNALDQEEQDLILKETGIRWSELLRLPYFDPSRFVVVDAMHNLFLGLMKEHCEILGVRLNGVADAHIALPIPLSWQIKSRVSTLSKNEKSSWDRLHKLLESPLNDKLRDPVEFPTIRRKILSAHRSVLDLIFDVLPEIVYPTAQPPQRKINKEQLTDVILSWRLTKTEIAQTKKFKKGCILTPTELAEIRVDITHMRKPSWLSSIPADFGSARHGKLKADQWRVLGMAYLPVSLVRLWLDADIDDEEARLMRRKLLEATISLISAIRIATLATTSRSTAALYHEHMLSYLTTLKEIVPAYKLHPNHHMALHLSDYLCRFGPVHSWWTFPFERVIGMLQRIPTNFKPGALEETITKSFIRSANLRALLMKEGCPEAIENCGKIFRKMTNPHKRSAALVDLSSVLRTEDDSEDDNVDEYDNITPPDAACPTNLAPSTLHALRLYSSGKKHVPTVARLLQFYTLDGRTFSKHTRHVGNSSVLVQSRASSTPKPAHIVEIIQTTSGETLFEVRCLKSPTAVDPFTQYPALGISLWADMQEATIIITPTHVLSHFASVSYPTEMEGPHFAVINLGQD</sequence>
<protein>
    <submittedName>
        <fullName evidence="4">Uncharacterized protein</fullName>
    </submittedName>
</protein>
<dbReference type="OrthoDB" id="3253623at2759"/>
<dbReference type="PANTHER" id="PTHR46579:SF1">
    <property type="entry name" value="F5_8 TYPE C DOMAIN-CONTAINING PROTEIN"/>
    <property type="match status" value="1"/>
</dbReference>
<evidence type="ECO:0000256" key="2">
    <source>
        <dbReference type="SAM" id="MobiDB-lite"/>
    </source>
</evidence>
<feature type="repeat" description="WD" evidence="1">
    <location>
        <begin position="21"/>
        <end position="62"/>
    </location>
</feature>
<dbReference type="InterPro" id="IPR036322">
    <property type="entry name" value="WD40_repeat_dom_sf"/>
</dbReference>
<dbReference type="PANTHER" id="PTHR46579">
    <property type="entry name" value="F5/8 TYPE C DOMAIN-CONTAINING PROTEIN-RELATED"/>
    <property type="match status" value="1"/>
</dbReference>
<feature type="region of interest" description="Disordered" evidence="2">
    <location>
        <begin position="504"/>
        <end position="552"/>
    </location>
</feature>
<evidence type="ECO:0000256" key="3">
    <source>
        <dbReference type="SAM" id="Phobius"/>
    </source>
</evidence>
<dbReference type="InterPro" id="IPR001680">
    <property type="entry name" value="WD40_rpt"/>
</dbReference>
<dbReference type="PROSITE" id="PS50294">
    <property type="entry name" value="WD_REPEATS_REGION"/>
    <property type="match status" value="1"/>
</dbReference>
<name>A0A8H5ATK3_9AGAR</name>
<evidence type="ECO:0000256" key="1">
    <source>
        <dbReference type="PROSITE-ProRule" id="PRU00221"/>
    </source>
</evidence>
<keyword evidence="3" id="KW-0472">Membrane</keyword>
<feature type="transmembrane region" description="Helical" evidence="3">
    <location>
        <begin position="351"/>
        <end position="370"/>
    </location>
</feature>
<dbReference type="Gene3D" id="2.130.10.10">
    <property type="entry name" value="YVTN repeat-like/Quinoprotein amine dehydrogenase"/>
    <property type="match status" value="1"/>
</dbReference>
<dbReference type="Pfam" id="PF02992">
    <property type="entry name" value="Transposase_21"/>
    <property type="match status" value="1"/>
</dbReference>
<dbReference type="SMART" id="SM00320">
    <property type="entry name" value="WD40"/>
    <property type="match status" value="2"/>
</dbReference>
<dbReference type="PROSITE" id="PS50082">
    <property type="entry name" value="WD_REPEATS_2"/>
    <property type="match status" value="1"/>
</dbReference>
<accession>A0A8H5ATK3</accession>
<evidence type="ECO:0000313" key="5">
    <source>
        <dbReference type="Proteomes" id="UP000567179"/>
    </source>
</evidence>